<dbReference type="EMBL" id="JRRC01054194">
    <property type="protein sequence ID" value="KHF98833.1"/>
    <property type="molecule type" value="Genomic_DNA"/>
</dbReference>
<sequence>MIKPLEEYMCITNLARMGNLN</sequence>
<reference evidence="2" key="1">
    <citation type="submission" date="2014-09" db="EMBL/GenBank/DDBJ databases">
        <authorList>
            <person name="Mudge J."/>
            <person name="Ramaraj T."/>
            <person name="Lindquist I.E."/>
            <person name="Bharti A.K."/>
            <person name="Sundararajan A."/>
            <person name="Cameron C.T."/>
            <person name="Woodward J.E."/>
            <person name="May G.D."/>
            <person name="Brubaker C."/>
            <person name="Broadhvest J."/>
            <person name="Wilkins T.A."/>
        </authorList>
    </citation>
    <scope>NUCLEOTIDE SEQUENCE</scope>
    <source>
        <strain evidence="2">cv. AKA8401</strain>
    </source>
</reference>
<dbReference type="AlphaFoldDB" id="A0A0B0MHD0"/>
<dbReference type="Proteomes" id="UP000032142">
    <property type="component" value="Unassembled WGS sequence"/>
</dbReference>
<accession>A0A0B0MHD0</accession>
<protein>
    <submittedName>
        <fullName evidence="1">Uncharacterized protein</fullName>
    </submittedName>
</protein>
<name>A0A0B0MHD0_GOSAR</name>
<gene>
    <name evidence="1" type="ORF">F383_38106</name>
</gene>
<comment type="caution">
    <text evidence="1">The sequence shown here is derived from an EMBL/GenBank/DDBJ whole genome shotgun (WGS) entry which is preliminary data.</text>
</comment>
<proteinExistence type="predicted"/>
<organism evidence="1 2">
    <name type="scientific">Gossypium arboreum</name>
    <name type="common">Tree cotton</name>
    <name type="synonym">Gossypium nanking</name>
    <dbReference type="NCBI Taxonomy" id="29729"/>
    <lineage>
        <taxon>Eukaryota</taxon>
        <taxon>Viridiplantae</taxon>
        <taxon>Streptophyta</taxon>
        <taxon>Embryophyta</taxon>
        <taxon>Tracheophyta</taxon>
        <taxon>Spermatophyta</taxon>
        <taxon>Magnoliopsida</taxon>
        <taxon>eudicotyledons</taxon>
        <taxon>Gunneridae</taxon>
        <taxon>Pentapetalae</taxon>
        <taxon>rosids</taxon>
        <taxon>malvids</taxon>
        <taxon>Malvales</taxon>
        <taxon>Malvaceae</taxon>
        <taxon>Malvoideae</taxon>
        <taxon>Gossypium</taxon>
    </lineage>
</organism>
<evidence type="ECO:0000313" key="2">
    <source>
        <dbReference type="Proteomes" id="UP000032142"/>
    </source>
</evidence>
<evidence type="ECO:0000313" key="1">
    <source>
        <dbReference type="EMBL" id="KHF98833.1"/>
    </source>
</evidence>
<keyword evidence="2" id="KW-1185">Reference proteome</keyword>